<comment type="subcellular location">
    <subcellularLocation>
        <location evidence="1">Endoplasmic reticulum membrane</location>
    </subcellularLocation>
</comment>
<comment type="pathway">
    <text evidence="1">Protein modification; protein glycosylation.</text>
</comment>
<feature type="transmembrane region" description="Helical" evidence="1">
    <location>
        <begin position="67"/>
        <end position="87"/>
    </location>
</feature>
<comment type="similarity">
    <text evidence="1">Belongs to the steroid 5-alpha reductase family. Polyprenal reductase subfamily.</text>
</comment>
<keyword evidence="3" id="KW-1185">Reference proteome</keyword>
<dbReference type="eggNOG" id="KOG1640">
    <property type="taxonomic scope" value="Eukaryota"/>
</dbReference>
<feature type="transmembrane region" description="Helical" evidence="1">
    <location>
        <begin position="144"/>
        <end position="163"/>
    </location>
</feature>
<dbReference type="OMA" id="KMWIGLW"/>
<dbReference type="HOGENOM" id="CLU_044409_0_2_1"/>
<dbReference type="STRING" id="1116229.S3ED17"/>
<sequence>MNPRLLCQSFFALGIVVDLGGLLFPWFKQEIMPYGSRRLETSPGKGAKSNSKIIGDFVASVQVPHSWFTYFYVFSVASSAFWGYQIFERGAAFQFLAAHSSKDVSKAMSAEQALLLWFLMALQGLRRLYESIVFTKPSQAKMWIGLWVIGIAYYLFTGIGVWIEGIGERLFERAVKQN</sequence>
<dbReference type="KEGG" id="glz:GLAREA_05521"/>
<dbReference type="PANTHER" id="PTHR14624:SF0">
    <property type="entry name" value="POLYPRENOL REDUCTASE"/>
    <property type="match status" value="1"/>
</dbReference>
<dbReference type="GO" id="GO:0016095">
    <property type="term" value="P:polyprenol catabolic process"/>
    <property type="evidence" value="ECO:0007669"/>
    <property type="project" value="UniProtKB-UniRule"/>
</dbReference>
<dbReference type="GO" id="GO:0006488">
    <property type="term" value="P:dolichol-linked oligosaccharide biosynthetic process"/>
    <property type="evidence" value="ECO:0007669"/>
    <property type="project" value="UniProtKB-UniRule"/>
</dbReference>
<feature type="transmembrane region" description="Helical" evidence="1">
    <location>
        <begin position="5"/>
        <end position="27"/>
    </location>
</feature>
<dbReference type="UniPathway" id="UPA00378"/>
<reference evidence="2 3" key="1">
    <citation type="journal article" date="2013" name="BMC Genomics">
        <title>Genomics-driven discovery of the pneumocandin biosynthetic gene cluster in the fungus Glarea lozoyensis.</title>
        <authorList>
            <person name="Chen L."/>
            <person name="Yue Q."/>
            <person name="Zhang X."/>
            <person name="Xiang M."/>
            <person name="Wang C."/>
            <person name="Li S."/>
            <person name="Che Y."/>
            <person name="Ortiz-Lopez F.J."/>
            <person name="Bills G.F."/>
            <person name="Liu X."/>
            <person name="An Z."/>
        </authorList>
    </citation>
    <scope>NUCLEOTIDE SEQUENCE [LARGE SCALE GENOMIC DNA]</scope>
    <source>
        <strain evidence="3">ATCC 20868 / MF5171</strain>
    </source>
</reference>
<protein>
    <recommendedName>
        <fullName evidence="1">Polyprenal reductase</fullName>
        <ecNumber evidence="1">1.3.1.94</ecNumber>
    </recommendedName>
</protein>
<evidence type="ECO:0000313" key="2">
    <source>
        <dbReference type="EMBL" id="EPE36183.1"/>
    </source>
</evidence>
<dbReference type="GO" id="GO:0005789">
    <property type="term" value="C:endoplasmic reticulum membrane"/>
    <property type="evidence" value="ECO:0007669"/>
    <property type="project" value="UniProtKB-SubCell"/>
</dbReference>
<dbReference type="GO" id="GO:0102389">
    <property type="term" value="F:polyprenol reductase activity"/>
    <property type="evidence" value="ECO:0007669"/>
    <property type="project" value="UniProtKB-UniRule"/>
</dbReference>
<comment type="catalytic activity">
    <reaction evidence="1">
        <text>a di-trans,poly-cis-dolichal + NADP(+) = a di-trans,poly-cis-polyprenal + NADPH + H(+)</text>
        <dbReference type="Rhea" id="RHEA:80727"/>
        <dbReference type="Rhea" id="RHEA-COMP:19536"/>
        <dbReference type="Rhea" id="RHEA-COMP:19537"/>
        <dbReference type="ChEBI" id="CHEBI:15378"/>
        <dbReference type="ChEBI" id="CHEBI:57783"/>
        <dbReference type="ChEBI" id="CHEBI:58349"/>
        <dbReference type="ChEBI" id="CHEBI:231623"/>
        <dbReference type="ChEBI" id="CHEBI:231637"/>
        <dbReference type="EC" id="1.3.1.94"/>
    </reaction>
    <physiologicalReaction direction="right-to-left" evidence="1">
        <dbReference type="Rhea" id="RHEA:80729"/>
    </physiologicalReaction>
</comment>
<dbReference type="AlphaFoldDB" id="S3ED17"/>
<dbReference type="GeneID" id="19464575"/>
<organism evidence="2 3">
    <name type="scientific">Glarea lozoyensis (strain ATCC 20868 / MF5171)</name>
    <dbReference type="NCBI Taxonomy" id="1116229"/>
    <lineage>
        <taxon>Eukaryota</taxon>
        <taxon>Fungi</taxon>
        <taxon>Dikarya</taxon>
        <taxon>Ascomycota</taxon>
        <taxon>Pezizomycotina</taxon>
        <taxon>Leotiomycetes</taxon>
        <taxon>Helotiales</taxon>
        <taxon>Helotiaceae</taxon>
        <taxon>Glarea</taxon>
    </lineage>
</organism>
<name>S3ED17_GLAL2</name>
<comment type="caution">
    <text evidence="1">Lacks conserved residue(s) required for the propagation of feature annotation.</text>
</comment>
<keyword evidence="1" id="KW-0256">Endoplasmic reticulum</keyword>
<proteinExistence type="inferred from homology"/>
<dbReference type="GO" id="GO:0003865">
    <property type="term" value="F:3-oxo-5-alpha-steroid 4-dehydrogenase activity"/>
    <property type="evidence" value="ECO:0007669"/>
    <property type="project" value="TreeGrafter"/>
</dbReference>
<dbReference type="EMBL" id="KE145353">
    <property type="protein sequence ID" value="EPE36183.1"/>
    <property type="molecule type" value="Genomic_DNA"/>
</dbReference>
<evidence type="ECO:0000256" key="1">
    <source>
        <dbReference type="RuleBase" id="RU367081"/>
    </source>
</evidence>
<dbReference type="OrthoDB" id="541710at2759"/>
<dbReference type="GO" id="GO:0160198">
    <property type="term" value="F:polyprenal reductase activity"/>
    <property type="evidence" value="ECO:0007669"/>
    <property type="project" value="UniProtKB-EC"/>
</dbReference>
<keyword evidence="1" id="KW-0812">Transmembrane</keyword>
<dbReference type="Proteomes" id="UP000016922">
    <property type="component" value="Unassembled WGS sequence"/>
</dbReference>
<evidence type="ECO:0000313" key="3">
    <source>
        <dbReference type="Proteomes" id="UP000016922"/>
    </source>
</evidence>
<keyword evidence="1" id="KW-1133">Transmembrane helix</keyword>
<keyword evidence="1" id="KW-0560">Oxidoreductase</keyword>
<keyword evidence="1" id="KW-0521">NADP</keyword>
<dbReference type="PANTHER" id="PTHR14624">
    <property type="entry name" value="DFG10 PROTEIN"/>
    <property type="match status" value="1"/>
</dbReference>
<comment type="function">
    <text evidence="1">Plays a key role in early steps of protein N-linked glycosylation by being involved in the conversion of polyprenol into dolichol. Acts as a polyprenal reductase that mediates the reduction of polyprenal into dolichal in a NADP-dependent mechanism. Dolichols are required for the synthesis of dolichol-linked monosaccharides and the oligosaccharide precursor used for N-glycosylation.</text>
</comment>
<dbReference type="RefSeq" id="XP_008077001.1">
    <property type="nucleotide sequence ID" value="XM_008078810.1"/>
</dbReference>
<dbReference type="EC" id="1.3.1.94" evidence="1"/>
<keyword evidence="1" id="KW-0472">Membrane</keyword>
<gene>
    <name evidence="2" type="ORF">GLAREA_05521</name>
</gene>
<accession>S3ED17</accession>
<dbReference type="InterPro" id="IPR039698">
    <property type="entry name" value="Dfg10/SRD5A3"/>
</dbReference>